<proteinExistence type="predicted"/>
<dbReference type="AlphaFoldDB" id="A0A165NVY9"/>
<dbReference type="Proteomes" id="UP000077266">
    <property type="component" value="Unassembled WGS sequence"/>
</dbReference>
<keyword evidence="2" id="KW-1185">Reference proteome</keyword>
<evidence type="ECO:0000313" key="2">
    <source>
        <dbReference type="Proteomes" id="UP000077266"/>
    </source>
</evidence>
<protein>
    <submittedName>
        <fullName evidence="1">Uncharacterized protein</fullName>
    </submittedName>
</protein>
<sequence>MTCPHDRASSVSELSLASSAHAVGVPRQDYVQVGLRSGRLLAPDNVAAALWSIFLSHTFEKVIRHAIYTSNRHRNSLPARGTTDLTLCQLENGDGEQGIKGTYFEFGFGFGLGDEAQRMILSLRRASSTPVSACARVLTSDRLQAMLRTRQRSEEQ</sequence>
<dbReference type="InParanoid" id="A0A165NVY9"/>
<name>A0A165NVY9_EXIGL</name>
<accession>A0A165NVY9</accession>
<dbReference type="EMBL" id="KV425895">
    <property type="protein sequence ID" value="KZW01302.1"/>
    <property type="molecule type" value="Genomic_DNA"/>
</dbReference>
<organism evidence="1 2">
    <name type="scientific">Exidia glandulosa HHB12029</name>
    <dbReference type="NCBI Taxonomy" id="1314781"/>
    <lineage>
        <taxon>Eukaryota</taxon>
        <taxon>Fungi</taxon>
        <taxon>Dikarya</taxon>
        <taxon>Basidiomycota</taxon>
        <taxon>Agaricomycotina</taxon>
        <taxon>Agaricomycetes</taxon>
        <taxon>Auriculariales</taxon>
        <taxon>Exidiaceae</taxon>
        <taxon>Exidia</taxon>
    </lineage>
</organism>
<reference evidence="1 2" key="1">
    <citation type="journal article" date="2016" name="Mol. Biol. Evol.">
        <title>Comparative Genomics of Early-Diverging Mushroom-Forming Fungi Provides Insights into the Origins of Lignocellulose Decay Capabilities.</title>
        <authorList>
            <person name="Nagy L.G."/>
            <person name="Riley R."/>
            <person name="Tritt A."/>
            <person name="Adam C."/>
            <person name="Daum C."/>
            <person name="Floudas D."/>
            <person name="Sun H."/>
            <person name="Yadav J.S."/>
            <person name="Pangilinan J."/>
            <person name="Larsson K.H."/>
            <person name="Matsuura K."/>
            <person name="Barry K."/>
            <person name="Labutti K."/>
            <person name="Kuo R."/>
            <person name="Ohm R.A."/>
            <person name="Bhattacharya S.S."/>
            <person name="Shirouzu T."/>
            <person name="Yoshinaga Y."/>
            <person name="Martin F.M."/>
            <person name="Grigoriev I.V."/>
            <person name="Hibbett D.S."/>
        </authorList>
    </citation>
    <scope>NUCLEOTIDE SEQUENCE [LARGE SCALE GENOMIC DNA]</scope>
    <source>
        <strain evidence="1 2">HHB12029</strain>
    </source>
</reference>
<gene>
    <name evidence="1" type="ORF">EXIGLDRAFT_745262</name>
</gene>
<evidence type="ECO:0000313" key="1">
    <source>
        <dbReference type="EMBL" id="KZW01302.1"/>
    </source>
</evidence>